<keyword evidence="3 5" id="KW-1133">Transmembrane helix</keyword>
<gene>
    <name evidence="6" type="ORF">SCFA_3110005</name>
</gene>
<dbReference type="PANTHER" id="PTHR43701:SF2">
    <property type="entry name" value="MEMBRANE TRANSPORTER PROTEIN YJNA-RELATED"/>
    <property type="match status" value="1"/>
</dbReference>
<accession>A0A485M830</accession>
<proteinExistence type="predicted"/>
<feature type="transmembrane region" description="Helical" evidence="5">
    <location>
        <begin position="7"/>
        <end position="36"/>
    </location>
</feature>
<evidence type="ECO:0000256" key="2">
    <source>
        <dbReference type="ARBA" id="ARBA00022692"/>
    </source>
</evidence>
<dbReference type="Pfam" id="PF01925">
    <property type="entry name" value="TauE"/>
    <property type="match status" value="1"/>
</dbReference>
<keyword evidence="4 5" id="KW-0472">Membrane</keyword>
<feature type="transmembrane region" description="Helical" evidence="5">
    <location>
        <begin position="42"/>
        <end position="60"/>
    </location>
</feature>
<sequence>MNPAIMVGLGVLVGIGASFSGLGGGFIMVPLLIYLGFSAQRAVGTSFLAILVISLSALFAHGKLNHVDYRMGIFLGLGGILGAQIGSRLVEYVSNEAFNKIFAIILVALAVRMFFQK</sequence>
<reference evidence="6" key="1">
    <citation type="submission" date="2019-03" db="EMBL/GenBank/DDBJ databases">
        <authorList>
            <person name="Hao L."/>
        </authorList>
    </citation>
    <scope>NUCLEOTIDE SEQUENCE</scope>
</reference>
<evidence type="ECO:0000256" key="3">
    <source>
        <dbReference type="ARBA" id="ARBA00022989"/>
    </source>
</evidence>
<evidence type="ECO:0000256" key="1">
    <source>
        <dbReference type="ARBA" id="ARBA00004141"/>
    </source>
</evidence>
<evidence type="ECO:0000256" key="4">
    <source>
        <dbReference type="ARBA" id="ARBA00023136"/>
    </source>
</evidence>
<dbReference type="AlphaFoldDB" id="A0A485M830"/>
<feature type="transmembrane region" description="Helical" evidence="5">
    <location>
        <begin position="97"/>
        <end position="115"/>
    </location>
</feature>
<organism evidence="6">
    <name type="scientific">anaerobic digester metagenome</name>
    <dbReference type="NCBI Taxonomy" id="1263854"/>
    <lineage>
        <taxon>unclassified sequences</taxon>
        <taxon>metagenomes</taxon>
        <taxon>ecological metagenomes</taxon>
    </lineage>
</organism>
<dbReference type="PANTHER" id="PTHR43701">
    <property type="entry name" value="MEMBRANE TRANSPORTER PROTEIN MJ0441-RELATED"/>
    <property type="match status" value="1"/>
</dbReference>
<dbReference type="InterPro" id="IPR051598">
    <property type="entry name" value="TSUP/Inactive_protease-like"/>
</dbReference>
<evidence type="ECO:0000313" key="6">
    <source>
        <dbReference type="EMBL" id="VFU15748.1"/>
    </source>
</evidence>
<feature type="transmembrane region" description="Helical" evidence="5">
    <location>
        <begin position="67"/>
        <end position="85"/>
    </location>
</feature>
<evidence type="ECO:0000256" key="5">
    <source>
        <dbReference type="SAM" id="Phobius"/>
    </source>
</evidence>
<dbReference type="EMBL" id="CAADRN010000237">
    <property type="protein sequence ID" value="VFU15748.1"/>
    <property type="molecule type" value="Genomic_DNA"/>
</dbReference>
<keyword evidence="2 5" id="KW-0812">Transmembrane</keyword>
<name>A0A485M830_9ZZZZ</name>
<protein>
    <submittedName>
        <fullName evidence="6">Probable sulfite/organosulfonate exporter TauE</fullName>
    </submittedName>
</protein>
<comment type="subcellular location">
    <subcellularLocation>
        <location evidence="1">Membrane</location>
        <topology evidence="1">Multi-pass membrane protein</topology>
    </subcellularLocation>
</comment>
<dbReference type="GO" id="GO:0016020">
    <property type="term" value="C:membrane"/>
    <property type="evidence" value="ECO:0007669"/>
    <property type="project" value="UniProtKB-SubCell"/>
</dbReference>
<dbReference type="InterPro" id="IPR002781">
    <property type="entry name" value="TM_pro_TauE-like"/>
</dbReference>